<proteinExistence type="predicted"/>
<evidence type="ECO:0000313" key="4">
    <source>
        <dbReference type="EMBL" id="AWU74495.1"/>
    </source>
</evidence>
<feature type="compositionally biased region" description="Basic residues" evidence="2">
    <location>
        <begin position="1"/>
        <end position="21"/>
    </location>
</feature>
<dbReference type="HOGENOM" id="CLU_041869_3_1_1"/>
<dbReference type="Pfam" id="PF00076">
    <property type="entry name" value="RRM_1"/>
    <property type="match status" value="1"/>
</dbReference>
<evidence type="ECO:0000313" key="5">
    <source>
        <dbReference type="EMBL" id="KGK40610.1"/>
    </source>
</evidence>
<dbReference type="eggNOG" id="KOG4206">
    <property type="taxonomic scope" value="Eukaryota"/>
</dbReference>
<dbReference type="Proteomes" id="UP000249293">
    <property type="component" value="Chromosome 1"/>
</dbReference>
<accession>A0A099P6Q0</accession>
<dbReference type="InterPro" id="IPR012677">
    <property type="entry name" value="Nucleotide-bd_a/b_plait_sf"/>
</dbReference>
<reference evidence="6" key="1">
    <citation type="journal article" date="2014" name="Microb. Cell Fact.">
        <title>Exploiting Issatchenkia orientalis SD108 for succinic acid production.</title>
        <authorList>
            <person name="Xiao H."/>
            <person name="Shao Z."/>
            <person name="Jiang Y."/>
            <person name="Dole S."/>
            <person name="Zhao H."/>
        </authorList>
    </citation>
    <scope>NUCLEOTIDE SEQUENCE [LARGE SCALE GENOMIC DNA]</scope>
    <source>
        <strain evidence="6">SD108</strain>
    </source>
</reference>
<feature type="region of interest" description="Disordered" evidence="2">
    <location>
        <begin position="1"/>
        <end position="22"/>
    </location>
</feature>
<feature type="domain" description="RRM" evidence="3">
    <location>
        <begin position="28"/>
        <end position="106"/>
    </location>
</feature>
<keyword evidence="7" id="KW-1185">Reference proteome</keyword>
<dbReference type="EMBL" id="CP028773">
    <property type="protein sequence ID" value="AWU74495.1"/>
    <property type="molecule type" value="Genomic_DNA"/>
</dbReference>
<reference evidence="4 7" key="3">
    <citation type="submission" date="2018-06" db="EMBL/GenBank/DDBJ databases">
        <title>Population genomics shows no distinction between pathogenic Candida krusei and environmental Pichia kudriavzevii: One species, four names.</title>
        <authorList>
            <person name="Douglass A.P."/>
            <person name="Offei B."/>
            <person name="Braun-Galleani S."/>
            <person name="Coughlan A.Y."/>
            <person name="Martos A."/>
            <person name="Ortiz-Merino R.A."/>
            <person name="Byrne K.P."/>
            <person name="Wolfe K.H."/>
        </authorList>
    </citation>
    <scope>NUCLEOTIDE SEQUENCE [LARGE SCALE GENOMIC DNA]</scope>
    <source>
        <strain evidence="4 7">CBS573</strain>
    </source>
</reference>
<name>A0A099P6Q0_PICKU</name>
<sequence length="128" mass="14963">MPSNKRTHQQSNRATKRKTKRQNIGAKYTLYVTNLNSKIKPVKMKENLYILFSSFADVLEIHYPRKDRRGQGWIVVSSPEEAAQCIEKLDNFQMFENQIHVNLARKDANIIGELTKLESHDKEDEDED</sequence>
<dbReference type="STRING" id="4909.A0A099P6Q0"/>
<dbReference type="KEGG" id="pkz:C5L36_0A10800"/>
<evidence type="ECO:0000313" key="6">
    <source>
        <dbReference type="Proteomes" id="UP000029867"/>
    </source>
</evidence>
<gene>
    <name evidence="4" type="ORF">C5L36_0A10800</name>
    <name evidence="5" type="ORF">JL09_g65</name>
</gene>
<evidence type="ECO:0000256" key="2">
    <source>
        <dbReference type="SAM" id="MobiDB-lite"/>
    </source>
</evidence>
<dbReference type="OrthoDB" id="277802at2759"/>
<dbReference type="AlphaFoldDB" id="A0A099P6Q0"/>
<evidence type="ECO:0000259" key="3">
    <source>
        <dbReference type="PROSITE" id="PS50102"/>
    </source>
</evidence>
<keyword evidence="1" id="KW-0694">RNA-binding</keyword>
<dbReference type="PROSITE" id="PS50102">
    <property type="entry name" value="RRM"/>
    <property type="match status" value="1"/>
</dbReference>
<dbReference type="SMART" id="SM00360">
    <property type="entry name" value="RRM"/>
    <property type="match status" value="1"/>
</dbReference>
<evidence type="ECO:0000256" key="1">
    <source>
        <dbReference type="PROSITE-ProRule" id="PRU00176"/>
    </source>
</evidence>
<dbReference type="InterPro" id="IPR000504">
    <property type="entry name" value="RRM_dom"/>
</dbReference>
<dbReference type="EMBL" id="JQFK01000001">
    <property type="protein sequence ID" value="KGK40610.1"/>
    <property type="molecule type" value="Genomic_DNA"/>
</dbReference>
<evidence type="ECO:0000313" key="7">
    <source>
        <dbReference type="Proteomes" id="UP000249293"/>
    </source>
</evidence>
<protein>
    <recommendedName>
        <fullName evidence="3">RRM domain-containing protein</fullName>
    </recommendedName>
</protein>
<dbReference type="RefSeq" id="XP_029319972.1">
    <property type="nucleotide sequence ID" value="XM_029464112.1"/>
</dbReference>
<dbReference type="VEuPathDB" id="FungiDB:C5L36_0A10800"/>
<dbReference type="SUPFAM" id="SSF54928">
    <property type="entry name" value="RNA-binding domain, RBD"/>
    <property type="match status" value="1"/>
</dbReference>
<reference evidence="5" key="2">
    <citation type="submission" date="2014-08" db="EMBL/GenBank/DDBJ databases">
        <title>Exploiting Issatchenkia orientalis SD108 for Succinic Acid Production.</title>
        <authorList>
            <person name="Xiao H."/>
            <person name="Shao Z."/>
            <person name="Jiang Y."/>
            <person name="Dole S."/>
            <person name="Zhao H."/>
        </authorList>
    </citation>
    <scope>NUCLEOTIDE SEQUENCE [LARGE SCALE GENOMIC DNA]</scope>
    <source>
        <strain evidence="5">SD108</strain>
    </source>
</reference>
<dbReference type="GeneID" id="40382205"/>
<dbReference type="Gene3D" id="3.30.70.330">
    <property type="match status" value="1"/>
</dbReference>
<dbReference type="GO" id="GO:0003723">
    <property type="term" value="F:RNA binding"/>
    <property type="evidence" value="ECO:0007669"/>
    <property type="project" value="UniProtKB-UniRule"/>
</dbReference>
<dbReference type="Proteomes" id="UP000029867">
    <property type="component" value="Unassembled WGS sequence"/>
</dbReference>
<dbReference type="InterPro" id="IPR035979">
    <property type="entry name" value="RBD_domain_sf"/>
</dbReference>
<organism evidence="5 6">
    <name type="scientific">Pichia kudriavzevii</name>
    <name type="common">Yeast</name>
    <name type="synonym">Issatchenkia orientalis</name>
    <dbReference type="NCBI Taxonomy" id="4909"/>
    <lineage>
        <taxon>Eukaryota</taxon>
        <taxon>Fungi</taxon>
        <taxon>Dikarya</taxon>
        <taxon>Ascomycota</taxon>
        <taxon>Saccharomycotina</taxon>
        <taxon>Pichiomycetes</taxon>
        <taxon>Pichiales</taxon>
        <taxon>Pichiaceae</taxon>
        <taxon>Pichia</taxon>
    </lineage>
</organism>